<sequence>MVEYGAAGQAFKVEGARKLRATLRSAGDDLSDLKDANRQAANIVAPVARGRVPQRSGKLAETIRPGATKTAAIVRAGNNRKAGVAYANPIHWGWFARGIKPALFLSLAAQESEPQWRAPYEKALQDALNKIEGTTP</sequence>
<dbReference type="AlphaFoldDB" id="A0A939RZW9"/>
<keyword evidence="2" id="KW-1185">Reference proteome</keyword>
<dbReference type="EMBL" id="JAGDYL010000020">
    <property type="protein sequence ID" value="MBO1805899.1"/>
    <property type="molecule type" value="Genomic_DNA"/>
</dbReference>
<comment type="caution">
    <text evidence="1">The sequence shown here is derived from an EMBL/GenBank/DDBJ whole genome shotgun (WGS) entry which is preliminary data.</text>
</comment>
<organism evidence="1 2">
    <name type="scientific">Leucobacter ruminantium</name>
    <dbReference type="NCBI Taxonomy" id="1289170"/>
    <lineage>
        <taxon>Bacteria</taxon>
        <taxon>Bacillati</taxon>
        <taxon>Actinomycetota</taxon>
        <taxon>Actinomycetes</taxon>
        <taxon>Micrococcales</taxon>
        <taxon>Microbacteriaceae</taxon>
        <taxon>Leucobacter</taxon>
    </lineage>
</organism>
<dbReference type="RefSeq" id="WP_208046371.1">
    <property type="nucleotide sequence ID" value="NZ_JAGDYL010000020.1"/>
</dbReference>
<name>A0A939RZW9_9MICO</name>
<evidence type="ECO:0008006" key="3">
    <source>
        <dbReference type="Google" id="ProtNLM"/>
    </source>
</evidence>
<accession>A0A939RZW9</accession>
<evidence type="ECO:0000313" key="2">
    <source>
        <dbReference type="Proteomes" id="UP000664398"/>
    </source>
</evidence>
<protein>
    <recommendedName>
        <fullName evidence="3">HK97 gp10 family phage protein</fullName>
    </recommendedName>
</protein>
<reference evidence="1" key="1">
    <citation type="submission" date="2021-03" db="EMBL/GenBank/DDBJ databases">
        <title>Leucobacter chromiisoli sp. nov., isolated from chromium-containing soil of chemical plant.</title>
        <authorList>
            <person name="Xu Z."/>
        </authorList>
    </citation>
    <scope>NUCLEOTIDE SEQUENCE</scope>
    <source>
        <strain evidence="1">A2</strain>
    </source>
</reference>
<evidence type="ECO:0000313" key="1">
    <source>
        <dbReference type="EMBL" id="MBO1805899.1"/>
    </source>
</evidence>
<gene>
    <name evidence="1" type="ORF">J4H91_11315</name>
</gene>
<dbReference type="Proteomes" id="UP000664398">
    <property type="component" value="Unassembled WGS sequence"/>
</dbReference>
<proteinExistence type="predicted"/>